<sequence>MLAKQHDEWTEGRRNLGLEVLAECRKAAEKTEPEDSNDVNVTVDTIAA</sequence>
<dbReference type="EMBL" id="JACHJB010000001">
    <property type="protein sequence ID" value="MBB6344372.1"/>
    <property type="molecule type" value="Genomic_DNA"/>
</dbReference>
<organism evidence="2 3">
    <name type="scientific">Nonomuraea muscovyensis</name>
    <dbReference type="NCBI Taxonomy" id="1124761"/>
    <lineage>
        <taxon>Bacteria</taxon>
        <taxon>Bacillati</taxon>
        <taxon>Actinomycetota</taxon>
        <taxon>Actinomycetes</taxon>
        <taxon>Streptosporangiales</taxon>
        <taxon>Streptosporangiaceae</taxon>
        <taxon>Nonomuraea</taxon>
    </lineage>
</organism>
<dbReference type="AlphaFoldDB" id="A0A7X0EU45"/>
<gene>
    <name evidence="2" type="ORF">FHU36_000881</name>
</gene>
<evidence type="ECO:0000313" key="2">
    <source>
        <dbReference type="EMBL" id="MBB6344372.1"/>
    </source>
</evidence>
<comment type="caution">
    <text evidence="2">The sequence shown here is derived from an EMBL/GenBank/DDBJ whole genome shotgun (WGS) entry which is preliminary data.</text>
</comment>
<feature type="region of interest" description="Disordered" evidence="1">
    <location>
        <begin position="27"/>
        <end position="48"/>
    </location>
</feature>
<name>A0A7X0EU45_9ACTN</name>
<evidence type="ECO:0000313" key="3">
    <source>
        <dbReference type="Proteomes" id="UP000583800"/>
    </source>
</evidence>
<dbReference type="Proteomes" id="UP000583800">
    <property type="component" value="Unassembled WGS sequence"/>
</dbReference>
<proteinExistence type="predicted"/>
<keyword evidence="3" id="KW-1185">Reference proteome</keyword>
<feature type="compositionally biased region" description="Polar residues" evidence="1">
    <location>
        <begin position="38"/>
        <end position="48"/>
    </location>
</feature>
<evidence type="ECO:0000256" key="1">
    <source>
        <dbReference type="SAM" id="MobiDB-lite"/>
    </source>
</evidence>
<accession>A0A7X0EU45</accession>
<reference evidence="2 3" key="1">
    <citation type="submission" date="2020-08" db="EMBL/GenBank/DDBJ databases">
        <title>Sequencing the genomes of 1000 actinobacteria strains.</title>
        <authorList>
            <person name="Klenk H.-P."/>
        </authorList>
    </citation>
    <scope>NUCLEOTIDE SEQUENCE [LARGE SCALE GENOMIC DNA]</scope>
    <source>
        <strain evidence="2 3">DSM 45913</strain>
    </source>
</reference>
<protein>
    <submittedName>
        <fullName evidence="2">Uncharacterized protein</fullName>
    </submittedName>
</protein>